<dbReference type="OrthoDB" id="9780918at2"/>
<accession>A0A081NLH5</accession>
<dbReference type="Proteomes" id="UP000028073">
    <property type="component" value="Unassembled WGS sequence"/>
</dbReference>
<dbReference type="eggNOG" id="COG0671">
    <property type="taxonomic scope" value="Bacteria"/>
</dbReference>
<dbReference type="InterPro" id="IPR032816">
    <property type="entry name" value="VTT_dom"/>
</dbReference>
<dbReference type="RefSeq" id="WP_034833051.1">
    <property type="nucleotide sequence ID" value="NZ_JOKH01000001.1"/>
</dbReference>
<dbReference type="PANTHER" id="PTHR30353">
    <property type="entry name" value="INNER MEMBRANE PROTEIN DEDA-RELATED"/>
    <property type="match status" value="1"/>
</dbReference>
<dbReference type="Gene3D" id="1.20.144.10">
    <property type="entry name" value="Phosphatidic acid phosphatase type 2/haloperoxidase"/>
    <property type="match status" value="1"/>
</dbReference>
<dbReference type="CDD" id="cd03392">
    <property type="entry name" value="PAP2_like_2"/>
    <property type="match status" value="1"/>
</dbReference>
<organism evidence="9 10">
    <name type="scientific">Endozoicomonas numazuensis</name>
    <dbReference type="NCBI Taxonomy" id="1137799"/>
    <lineage>
        <taxon>Bacteria</taxon>
        <taxon>Pseudomonadati</taxon>
        <taxon>Pseudomonadota</taxon>
        <taxon>Gammaproteobacteria</taxon>
        <taxon>Oceanospirillales</taxon>
        <taxon>Endozoicomonadaceae</taxon>
        <taxon>Endozoicomonas</taxon>
    </lineage>
</organism>
<dbReference type="Pfam" id="PF09335">
    <property type="entry name" value="VTT_dom"/>
    <property type="match status" value="1"/>
</dbReference>
<comment type="caution">
    <text evidence="9">The sequence shown here is derived from an EMBL/GenBank/DDBJ whole genome shotgun (WGS) entry which is preliminary data.</text>
</comment>
<dbReference type="GO" id="GO:0005886">
    <property type="term" value="C:plasma membrane"/>
    <property type="evidence" value="ECO:0007669"/>
    <property type="project" value="UniProtKB-SubCell"/>
</dbReference>
<dbReference type="SUPFAM" id="SSF48317">
    <property type="entry name" value="Acid phosphatase/Vanadium-dependent haloperoxidase"/>
    <property type="match status" value="1"/>
</dbReference>
<evidence type="ECO:0000256" key="5">
    <source>
        <dbReference type="ARBA" id="ARBA00022989"/>
    </source>
</evidence>
<keyword evidence="3" id="KW-1003">Cell membrane</keyword>
<evidence type="ECO:0000256" key="4">
    <source>
        <dbReference type="ARBA" id="ARBA00022692"/>
    </source>
</evidence>
<evidence type="ECO:0000313" key="10">
    <source>
        <dbReference type="Proteomes" id="UP000028073"/>
    </source>
</evidence>
<evidence type="ECO:0000256" key="2">
    <source>
        <dbReference type="ARBA" id="ARBA00010792"/>
    </source>
</evidence>
<evidence type="ECO:0000256" key="7">
    <source>
        <dbReference type="SAM" id="Phobius"/>
    </source>
</evidence>
<feature type="transmembrane region" description="Helical" evidence="7">
    <location>
        <begin position="144"/>
        <end position="165"/>
    </location>
</feature>
<dbReference type="EMBL" id="JOKH01000001">
    <property type="protein sequence ID" value="KEQ19298.1"/>
    <property type="molecule type" value="Genomic_DNA"/>
</dbReference>
<feature type="transmembrane region" description="Helical" evidence="7">
    <location>
        <begin position="209"/>
        <end position="230"/>
    </location>
</feature>
<evidence type="ECO:0000313" key="9">
    <source>
        <dbReference type="EMBL" id="KEQ19298.1"/>
    </source>
</evidence>
<feature type="domain" description="Phosphatidic acid phosphatase type 2/haloperoxidase" evidence="8">
    <location>
        <begin position="290"/>
        <end position="400"/>
    </location>
</feature>
<comment type="similarity">
    <text evidence="2">Belongs to the DedA family.</text>
</comment>
<dbReference type="InterPro" id="IPR000326">
    <property type="entry name" value="PAP2/HPO"/>
</dbReference>
<feature type="transmembrane region" description="Helical" evidence="7">
    <location>
        <begin position="291"/>
        <end position="312"/>
    </location>
</feature>
<proteinExistence type="inferred from homology"/>
<keyword evidence="5 7" id="KW-1133">Transmembrane helix</keyword>
<feature type="transmembrane region" description="Helical" evidence="7">
    <location>
        <begin position="20"/>
        <end position="53"/>
    </location>
</feature>
<keyword evidence="6 7" id="KW-0472">Membrane</keyword>
<comment type="subcellular location">
    <subcellularLocation>
        <location evidence="1">Cell membrane</location>
        <topology evidence="1">Multi-pass membrane protein</topology>
    </subcellularLocation>
</comment>
<evidence type="ECO:0000259" key="8">
    <source>
        <dbReference type="SMART" id="SM00014"/>
    </source>
</evidence>
<feature type="transmembrane region" description="Helical" evidence="7">
    <location>
        <begin position="177"/>
        <end position="197"/>
    </location>
</feature>
<dbReference type="PANTHER" id="PTHR30353:SF15">
    <property type="entry name" value="INNER MEMBRANE PROTEIN YABI"/>
    <property type="match status" value="1"/>
</dbReference>
<keyword evidence="10" id="KW-1185">Reference proteome</keyword>
<dbReference type="AlphaFoldDB" id="A0A081NLH5"/>
<dbReference type="SMART" id="SM00014">
    <property type="entry name" value="acidPPc"/>
    <property type="match status" value="1"/>
</dbReference>
<reference evidence="9 10" key="1">
    <citation type="submission" date="2014-06" db="EMBL/GenBank/DDBJ databases">
        <title>Whole Genome Sequences of Three Symbiotic Endozoicomonas Bacteria.</title>
        <authorList>
            <person name="Neave M.J."/>
            <person name="Apprill A."/>
            <person name="Voolstra C.R."/>
        </authorList>
    </citation>
    <scope>NUCLEOTIDE SEQUENCE [LARGE SCALE GENOMIC DNA]</scope>
    <source>
        <strain evidence="9 10">DSM 25634</strain>
    </source>
</reference>
<feature type="transmembrane region" description="Helical" evidence="7">
    <location>
        <begin position="332"/>
        <end position="350"/>
    </location>
</feature>
<sequence>MESDSFVAVHAWLQHHGHWLGPFIALAAFVESLVAIGFIIPGVALLFALGALAGSGLMEPLPMLTWAFFGAVLGDGISFQVGHHLHARIRDCWPFSTHPGWLKKGEYFFEKHGGFSVALGRFIGPIRPVIPAVAGMMDMSPLRFYTINLLSSVPWAIAYMMPGYLTGAALKVEVPQTFYFLLAGITIAALLIPYLGLMMDRALCRNKMTLMLPIGFVIIGHISLLILTVMDISGQMDDHNAMIQTFVVNISVPVVEHVLGLVTWLGSAAGLWFPLLLFCVYFLWTKRYRKLLILCACLVGMEVTLWLMKWGIEKPRPSNFDGLEQFSFPSGHTTQATFVWLIVSLYLVAGQRRVVKFCAYSFTLLIALMVALSRLVLEAHWFGDVLAGALLGGVWFSAAVMAERIYANGKLPLFQRS</sequence>
<evidence type="ECO:0000256" key="3">
    <source>
        <dbReference type="ARBA" id="ARBA00022475"/>
    </source>
</evidence>
<dbReference type="InterPro" id="IPR032818">
    <property type="entry name" value="DedA-like"/>
</dbReference>
<name>A0A081NLH5_9GAMM</name>
<dbReference type="Pfam" id="PF01569">
    <property type="entry name" value="PAP2"/>
    <property type="match status" value="1"/>
</dbReference>
<feature type="transmembrane region" description="Helical" evidence="7">
    <location>
        <begin position="381"/>
        <end position="402"/>
    </location>
</feature>
<evidence type="ECO:0000256" key="1">
    <source>
        <dbReference type="ARBA" id="ARBA00004651"/>
    </source>
</evidence>
<feature type="transmembrane region" description="Helical" evidence="7">
    <location>
        <begin position="357"/>
        <end position="375"/>
    </location>
</feature>
<feature type="transmembrane region" description="Helical" evidence="7">
    <location>
        <begin position="261"/>
        <end position="284"/>
    </location>
</feature>
<gene>
    <name evidence="9" type="ORF">GZ78_04780</name>
</gene>
<protein>
    <recommendedName>
        <fullName evidence="8">Phosphatidic acid phosphatase type 2/haloperoxidase domain-containing protein</fullName>
    </recommendedName>
</protein>
<dbReference type="InterPro" id="IPR036938">
    <property type="entry name" value="PAP2/HPO_sf"/>
</dbReference>
<evidence type="ECO:0000256" key="6">
    <source>
        <dbReference type="ARBA" id="ARBA00023136"/>
    </source>
</evidence>
<keyword evidence="4 7" id="KW-0812">Transmembrane</keyword>
<dbReference type="STRING" id="1137799.GZ78_04780"/>
<dbReference type="eggNOG" id="COG0586">
    <property type="taxonomic scope" value="Bacteria"/>
</dbReference>